<dbReference type="EMBL" id="AP025516">
    <property type="protein sequence ID" value="BDD87637.1"/>
    <property type="molecule type" value="Genomic_DNA"/>
</dbReference>
<keyword evidence="5" id="KW-1185">Reference proteome</keyword>
<accession>A0ABN6M404</accession>
<evidence type="ECO:0000256" key="1">
    <source>
        <dbReference type="ARBA" id="ARBA00022741"/>
    </source>
</evidence>
<name>A0ABN6M404_9BACT</name>
<dbReference type="SUPFAM" id="SSF52540">
    <property type="entry name" value="P-loop containing nucleoside triphosphate hydrolases"/>
    <property type="match status" value="1"/>
</dbReference>
<feature type="region of interest" description="Disordered" evidence="3">
    <location>
        <begin position="1"/>
        <end position="66"/>
    </location>
</feature>
<evidence type="ECO:0000313" key="4">
    <source>
        <dbReference type="EMBL" id="BDD87637.1"/>
    </source>
</evidence>
<keyword evidence="1" id="KW-0547">Nucleotide-binding</keyword>
<dbReference type="Proteomes" id="UP000830055">
    <property type="component" value="Chromosome"/>
</dbReference>
<dbReference type="RefSeq" id="WP_284151058.1">
    <property type="nucleotide sequence ID" value="NZ_AP025516.1"/>
</dbReference>
<evidence type="ECO:0000313" key="5">
    <source>
        <dbReference type="Proteomes" id="UP000830055"/>
    </source>
</evidence>
<dbReference type="InterPro" id="IPR050445">
    <property type="entry name" value="Bact_polysacc_biosynth/exp"/>
</dbReference>
<dbReference type="Gene3D" id="3.40.50.300">
    <property type="entry name" value="P-loop containing nucleotide triphosphate hydrolases"/>
    <property type="match status" value="1"/>
</dbReference>
<protein>
    <submittedName>
        <fullName evidence="4">Polysaccharide biosynthesis protein</fullName>
    </submittedName>
</protein>
<dbReference type="PANTHER" id="PTHR32309:SF13">
    <property type="entry name" value="FERRIC ENTEROBACTIN TRANSPORT PROTEIN FEPE"/>
    <property type="match status" value="1"/>
</dbReference>
<dbReference type="PANTHER" id="PTHR32309">
    <property type="entry name" value="TYROSINE-PROTEIN KINASE"/>
    <property type="match status" value="1"/>
</dbReference>
<keyword evidence="2" id="KW-0067">ATP-binding</keyword>
<dbReference type="NCBIfam" id="TIGR01007">
    <property type="entry name" value="eps_fam"/>
    <property type="match status" value="1"/>
</dbReference>
<reference evidence="4 5" key="1">
    <citation type="submission" date="2022-01" db="EMBL/GenBank/DDBJ databases">
        <title>Desulfofustis limnae sp. nov., a novel mesophilic sulfate-reducing bacterium isolated from marsh soil.</title>
        <authorList>
            <person name="Watanabe M."/>
            <person name="Takahashi A."/>
            <person name="Kojima H."/>
            <person name="Fukui M."/>
        </authorList>
    </citation>
    <scope>NUCLEOTIDE SEQUENCE [LARGE SCALE GENOMIC DNA]</scope>
    <source>
        <strain evidence="4 5">PPLL</strain>
    </source>
</reference>
<organism evidence="4 5">
    <name type="scientific">Desulfofustis limnaeus</name>
    <dbReference type="NCBI Taxonomy" id="2740163"/>
    <lineage>
        <taxon>Bacteria</taxon>
        <taxon>Pseudomonadati</taxon>
        <taxon>Thermodesulfobacteriota</taxon>
        <taxon>Desulfobulbia</taxon>
        <taxon>Desulfobulbales</taxon>
        <taxon>Desulfocapsaceae</taxon>
        <taxon>Desulfofustis</taxon>
    </lineage>
</organism>
<proteinExistence type="predicted"/>
<dbReference type="InterPro" id="IPR005702">
    <property type="entry name" value="Wzc-like_C"/>
</dbReference>
<feature type="compositionally biased region" description="Basic and acidic residues" evidence="3">
    <location>
        <begin position="28"/>
        <end position="44"/>
    </location>
</feature>
<sequence>MGKLADALEKSGYGEYGTDRAATTDKGSPPDRTDEVKASPHPEPHQPTVSQANKKGRTRRTKGDGGKWDERLFKAVNRDSYLPEIFKTLRSRILHPPDGVEVPKTIMVTSAIPKEGKSFVTANLGISLAQGLDQYALLVDCDLRRPALASLFGLSTSPGLVDYLRDESDLGDLIAKTSVDKLSLLPSGETPVNPAELLGSARMEGVVKELSSRYDDRIIIFDSPPFQVASEASVLARRVDGIILVVREGGAGKPQVRMLMETIGPDRIIGVVFNAYTTNVVERSLMKGYGYYQQTY</sequence>
<gene>
    <name evidence="4" type="ORF">DPPLL_20020</name>
</gene>
<dbReference type="InterPro" id="IPR027417">
    <property type="entry name" value="P-loop_NTPase"/>
</dbReference>
<dbReference type="CDD" id="cd05387">
    <property type="entry name" value="BY-kinase"/>
    <property type="match status" value="1"/>
</dbReference>
<evidence type="ECO:0000256" key="3">
    <source>
        <dbReference type="SAM" id="MobiDB-lite"/>
    </source>
</evidence>
<evidence type="ECO:0000256" key="2">
    <source>
        <dbReference type="ARBA" id="ARBA00022840"/>
    </source>
</evidence>